<feature type="domain" description="Fumarylacetoacetase-like C-terminal" evidence="2">
    <location>
        <begin position="94"/>
        <end position="260"/>
    </location>
</feature>
<evidence type="ECO:0000256" key="1">
    <source>
        <dbReference type="ARBA" id="ARBA00023239"/>
    </source>
</evidence>
<dbReference type="GO" id="GO:0008684">
    <property type="term" value="F:2-oxopent-4-enoate hydratase activity"/>
    <property type="evidence" value="ECO:0007669"/>
    <property type="project" value="TreeGrafter"/>
</dbReference>
<dbReference type="InterPro" id="IPR050772">
    <property type="entry name" value="Hydratase-Decarb/MhpD_sf"/>
</dbReference>
<evidence type="ECO:0000259" key="2">
    <source>
        <dbReference type="Pfam" id="PF01557"/>
    </source>
</evidence>
<name>A0A4R3ZUN7_9ACTN</name>
<dbReference type="EMBL" id="SMCX01000008">
    <property type="protein sequence ID" value="TCW24142.1"/>
    <property type="molecule type" value="Genomic_DNA"/>
</dbReference>
<dbReference type="GO" id="GO:0005737">
    <property type="term" value="C:cytoplasm"/>
    <property type="evidence" value="ECO:0007669"/>
    <property type="project" value="TreeGrafter"/>
</dbReference>
<keyword evidence="1" id="KW-0456">Lyase</keyword>
<dbReference type="InterPro" id="IPR011234">
    <property type="entry name" value="Fumarylacetoacetase-like_C"/>
</dbReference>
<comment type="caution">
    <text evidence="3">The sequence shown here is derived from an EMBL/GenBank/DDBJ whole genome shotgun (WGS) entry which is preliminary data.</text>
</comment>
<dbReference type="Proteomes" id="UP000295805">
    <property type="component" value="Unassembled WGS sequence"/>
</dbReference>
<dbReference type="PANTHER" id="PTHR30143">
    <property type="entry name" value="ACID HYDRATASE"/>
    <property type="match status" value="1"/>
</dbReference>
<dbReference type="SUPFAM" id="SSF56529">
    <property type="entry name" value="FAH"/>
    <property type="match status" value="1"/>
</dbReference>
<dbReference type="Pfam" id="PF01557">
    <property type="entry name" value="FAA_hydrolase"/>
    <property type="match status" value="1"/>
</dbReference>
<protein>
    <submittedName>
        <fullName evidence="3">2-keto-4-pentenoate hydratase</fullName>
    </submittedName>
</protein>
<organism evidence="3 4">
    <name type="scientific">Dietzia cinnamea</name>
    <dbReference type="NCBI Taxonomy" id="321318"/>
    <lineage>
        <taxon>Bacteria</taxon>
        <taxon>Bacillati</taxon>
        <taxon>Actinomycetota</taxon>
        <taxon>Actinomycetes</taxon>
        <taxon>Mycobacteriales</taxon>
        <taxon>Dietziaceae</taxon>
        <taxon>Dietzia</taxon>
    </lineage>
</organism>
<dbReference type="AlphaFoldDB" id="A0A4R3ZUN7"/>
<proteinExistence type="predicted"/>
<dbReference type="Gene3D" id="3.90.850.10">
    <property type="entry name" value="Fumarylacetoacetase-like, C-terminal domain"/>
    <property type="match status" value="1"/>
</dbReference>
<evidence type="ECO:0000313" key="3">
    <source>
        <dbReference type="EMBL" id="TCW24142.1"/>
    </source>
</evidence>
<accession>A0A4R3ZUN7</accession>
<dbReference type="InterPro" id="IPR036663">
    <property type="entry name" value="Fumarylacetoacetase_C_sf"/>
</dbReference>
<sequence>MPVMLTEETRATLAQRLWDAETDVSPIAPLTDDYPDMNADDAFEIQLVNIRRKLDAGAVVTGHKVGLASKAMQEMMGVDEPDYGHLLDTMEYPEGAPIEAARFCFPRVEVEVGFILGADIPPEGCSQEEAAAAIEWVVPSIELIDSRIRDWKIKLPDTIADNASSCGYVIGRQRVRLADIDVAAIDATLYKNGEFLASGRSDAVLGNPLNSVGWLASTVAKFGVRLRKGDIILPGTAIRAMDATPGDTFRAEFAGLGDVTMAFR</sequence>
<reference evidence="3 4" key="1">
    <citation type="submission" date="2019-03" db="EMBL/GenBank/DDBJ databases">
        <title>Root nodule microbial communities of legume samples collected from USA, Mexico and Botswana.</title>
        <authorList>
            <person name="Hirsch A."/>
        </authorList>
    </citation>
    <scope>NUCLEOTIDE SEQUENCE [LARGE SCALE GENOMIC DNA]</scope>
    <source>
        <strain evidence="3 4">55</strain>
    </source>
</reference>
<evidence type="ECO:0000313" key="4">
    <source>
        <dbReference type="Proteomes" id="UP000295805"/>
    </source>
</evidence>
<gene>
    <name evidence="3" type="ORF">EDD19_10878</name>
</gene>
<dbReference type="PANTHER" id="PTHR30143:SF0">
    <property type="entry name" value="2-KETO-4-PENTENOATE HYDRATASE"/>
    <property type="match status" value="1"/>
</dbReference>